<feature type="compositionally biased region" description="Basic and acidic residues" evidence="2">
    <location>
        <begin position="105"/>
        <end position="174"/>
    </location>
</feature>
<feature type="region of interest" description="Disordered" evidence="2">
    <location>
        <begin position="1"/>
        <end position="174"/>
    </location>
</feature>
<dbReference type="AlphaFoldDB" id="A0AAD5L1B4"/>
<evidence type="ECO:0000256" key="1">
    <source>
        <dbReference type="SAM" id="Coils"/>
    </source>
</evidence>
<dbReference type="Gene3D" id="1.20.58.90">
    <property type="match status" value="1"/>
</dbReference>
<accession>A0AAD5L1B4</accession>
<protein>
    <recommendedName>
        <fullName evidence="3">Rho-GAP domain-containing protein</fullName>
    </recommendedName>
</protein>
<reference evidence="4 5" key="1">
    <citation type="submission" date="2022-05" db="EMBL/GenBank/DDBJ databases">
        <title>A multi-omics perspective on studying reproductive biology in Daphnia sinensis.</title>
        <authorList>
            <person name="Jia J."/>
        </authorList>
    </citation>
    <scope>NUCLEOTIDE SEQUENCE [LARGE SCALE GENOMIC DNA]</scope>
    <source>
        <strain evidence="4 5">WSL</strain>
    </source>
</reference>
<evidence type="ECO:0000256" key="2">
    <source>
        <dbReference type="SAM" id="MobiDB-lite"/>
    </source>
</evidence>
<sequence length="719" mass="81317">MEINLGAETSGLYTLETVTREDDSSKESGESDCDFEEKPGKFKEGKAGTKKKDKDEKEKDKKKDKDKGYAALDGESSPEESEMEVKSPFKGKKRSFKFSSRKEKKNKDDEKEKKKDKDRKLSKESDVSPKEMRDDTSKLEKSDKKKEKKEKEKEKETKAKEKDTKVKDKEKEKDVKGKDIKNKLKIKDKIKKTKPHTSLEDDLPVFGVPLELAIQRSGSHDGIDLPVVVRCCIDYIEDYGLQQEGIFRSSGLKTRVVELRRAYNNRENVVLKDVDPPIVASLLKQYLRELPDNILTNELLSKFEDASSIKDSQLQEETFSSLIRQLPVYNRTLLSWLMVLMDHVIEKERFNKMNVQNLSIVLCPTLNLTHRVLGCLFAYSRSLFAGTQIIRYIPPLSGVGVSLPDDFDAMTIELKKQESLLAQIHGEMSVGSVAKHREEQLWEAQRIVTQLKRQLKLQAPSTVPTVATVQNAVSETVKPAALSDVGPSGHDVELRLELALPVKVLSEPADQLPDPAVPNPELGIDKDIVEQDQEISKSEPPCVEVVDESIQEPPPKNSTENTCHVTVIEITGHSAESASSDKNTGWNASESETPLTKEEEMELLLMIENHEREKIIEKLSEAIEKERKSVERLQELLADTTTSWTDSSEDDDGLEIGEEEQEQLLAEVLRENRQLEEQNMLLQSQIEEIGEACLKFRAQLRLREEKTKLPIVGANGIIA</sequence>
<feature type="compositionally biased region" description="Basic and acidic residues" evidence="2">
    <location>
        <begin position="36"/>
        <end position="68"/>
    </location>
</feature>
<proteinExistence type="predicted"/>
<dbReference type="Gene3D" id="1.10.555.10">
    <property type="entry name" value="Rho GTPase activation protein"/>
    <property type="match status" value="1"/>
</dbReference>
<feature type="coiled-coil region" evidence="1">
    <location>
        <begin position="616"/>
        <end position="692"/>
    </location>
</feature>
<feature type="compositionally biased region" description="Polar residues" evidence="2">
    <location>
        <begin position="574"/>
        <end position="589"/>
    </location>
</feature>
<feature type="domain" description="Rho-GAP" evidence="3">
    <location>
        <begin position="208"/>
        <end position="397"/>
    </location>
</feature>
<name>A0AAD5L1B4_9CRUS</name>
<dbReference type="GO" id="GO:0005096">
    <property type="term" value="F:GTPase activator activity"/>
    <property type="evidence" value="ECO:0007669"/>
    <property type="project" value="InterPro"/>
</dbReference>
<gene>
    <name evidence="4" type="ORF">GHT06_019712</name>
</gene>
<evidence type="ECO:0000313" key="4">
    <source>
        <dbReference type="EMBL" id="KAI9554440.1"/>
    </source>
</evidence>
<dbReference type="PANTHER" id="PTHR12783:SF5">
    <property type="entry name" value="RALA-BINDING PROTEIN 1"/>
    <property type="match status" value="1"/>
</dbReference>
<dbReference type="GO" id="GO:0007264">
    <property type="term" value="P:small GTPase-mediated signal transduction"/>
    <property type="evidence" value="ECO:0007669"/>
    <property type="project" value="InterPro"/>
</dbReference>
<keyword evidence="1" id="KW-0175">Coiled coil</keyword>
<dbReference type="EMBL" id="WJBH02000008">
    <property type="protein sequence ID" value="KAI9554440.1"/>
    <property type="molecule type" value="Genomic_DNA"/>
</dbReference>
<dbReference type="Pfam" id="PF00620">
    <property type="entry name" value="RhoGAP"/>
    <property type="match status" value="1"/>
</dbReference>
<comment type="caution">
    <text evidence="4">The sequence shown here is derived from an EMBL/GenBank/DDBJ whole genome shotgun (WGS) entry which is preliminary data.</text>
</comment>
<feature type="region of interest" description="Disordered" evidence="2">
    <location>
        <begin position="534"/>
        <end position="560"/>
    </location>
</feature>
<dbReference type="PROSITE" id="PS50238">
    <property type="entry name" value="RHOGAP"/>
    <property type="match status" value="1"/>
</dbReference>
<evidence type="ECO:0000259" key="3">
    <source>
        <dbReference type="PROSITE" id="PS50238"/>
    </source>
</evidence>
<dbReference type="Proteomes" id="UP000820818">
    <property type="component" value="Linkage Group LG8"/>
</dbReference>
<evidence type="ECO:0000313" key="5">
    <source>
        <dbReference type="Proteomes" id="UP000820818"/>
    </source>
</evidence>
<dbReference type="InterPro" id="IPR008936">
    <property type="entry name" value="Rho_GTPase_activation_prot"/>
</dbReference>
<dbReference type="GO" id="GO:0031267">
    <property type="term" value="F:small GTPase binding"/>
    <property type="evidence" value="ECO:0007669"/>
    <property type="project" value="InterPro"/>
</dbReference>
<dbReference type="SUPFAM" id="SSF48350">
    <property type="entry name" value="GTPase activation domain, GAP"/>
    <property type="match status" value="1"/>
</dbReference>
<feature type="compositionally biased region" description="Basic and acidic residues" evidence="2">
    <location>
        <begin position="18"/>
        <end position="29"/>
    </location>
</feature>
<organism evidence="4 5">
    <name type="scientific">Daphnia sinensis</name>
    <dbReference type="NCBI Taxonomy" id="1820382"/>
    <lineage>
        <taxon>Eukaryota</taxon>
        <taxon>Metazoa</taxon>
        <taxon>Ecdysozoa</taxon>
        <taxon>Arthropoda</taxon>
        <taxon>Crustacea</taxon>
        <taxon>Branchiopoda</taxon>
        <taxon>Diplostraca</taxon>
        <taxon>Cladocera</taxon>
        <taxon>Anomopoda</taxon>
        <taxon>Daphniidae</taxon>
        <taxon>Daphnia</taxon>
        <taxon>Daphnia similis group</taxon>
    </lineage>
</organism>
<dbReference type="InterPro" id="IPR000198">
    <property type="entry name" value="RhoGAP_dom"/>
</dbReference>
<dbReference type="SMART" id="SM00324">
    <property type="entry name" value="RhoGAP"/>
    <property type="match status" value="1"/>
</dbReference>
<feature type="region of interest" description="Disordered" evidence="2">
    <location>
        <begin position="574"/>
        <end position="597"/>
    </location>
</feature>
<dbReference type="PANTHER" id="PTHR12783">
    <property type="entry name" value="RALA BINDING PROTEIN 1 RALBP1"/>
    <property type="match status" value="1"/>
</dbReference>
<keyword evidence="5" id="KW-1185">Reference proteome</keyword>
<dbReference type="InterPro" id="IPR039767">
    <property type="entry name" value="RALBP1"/>
</dbReference>